<evidence type="ECO:0000256" key="1">
    <source>
        <dbReference type="SAM" id="Phobius"/>
    </source>
</evidence>
<gene>
    <name evidence="2" type="ORF">SAMN05444280_13832</name>
</gene>
<dbReference type="STRING" id="1168035.SAMN05444280_13832"/>
<keyword evidence="1" id="KW-1133">Transmembrane helix</keyword>
<dbReference type="Proteomes" id="UP000184050">
    <property type="component" value="Unassembled WGS sequence"/>
</dbReference>
<feature type="transmembrane region" description="Helical" evidence="1">
    <location>
        <begin position="47"/>
        <end position="65"/>
    </location>
</feature>
<dbReference type="EMBL" id="FQZE01000038">
    <property type="protein sequence ID" value="SHJ89830.1"/>
    <property type="molecule type" value="Genomic_DNA"/>
</dbReference>
<keyword evidence="1" id="KW-0472">Membrane</keyword>
<proteinExistence type="predicted"/>
<evidence type="ECO:0000313" key="2">
    <source>
        <dbReference type="EMBL" id="SHJ89830.1"/>
    </source>
</evidence>
<dbReference type="AlphaFoldDB" id="A0A1M6N2C1"/>
<organism evidence="2 3">
    <name type="scientific">Tangfeifania diversioriginum</name>
    <dbReference type="NCBI Taxonomy" id="1168035"/>
    <lineage>
        <taxon>Bacteria</taxon>
        <taxon>Pseudomonadati</taxon>
        <taxon>Bacteroidota</taxon>
        <taxon>Bacteroidia</taxon>
        <taxon>Marinilabiliales</taxon>
        <taxon>Prolixibacteraceae</taxon>
        <taxon>Tangfeifania</taxon>
    </lineage>
</organism>
<evidence type="ECO:0000313" key="3">
    <source>
        <dbReference type="Proteomes" id="UP000184050"/>
    </source>
</evidence>
<dbReference type="SUPFAM" id="SSF56935">
    <property type="entry name" value="Porins"/>
    <property type="match status" value="1"/>
</dbReference>
<reference evidence="2 3" key="1">
    <citation type="submission" date="2016-11" db="EMBL/GenBank/DDBJ databases">
        <authorList>
            <person name="Jaros S."/>
            <person name="Januszkiewicz K."/>
            <person name="Wedrychowicz H."/>
        </authorList>
    </citation>
    <scope>NUCLEOTIDE SEQUENCE [LARGE SCALE GENOMIC DNA]</scope>
    <source>
        <strain evidence="2 3">DSM 27063</strain>
    </source>
</reference>
<accession>A0A1M6N2C1</accession>
<dbReference type="Pfam" id="PF14121">
    <property type="entry name" value="Porin_10"/>
    <property type="match status" value="1"/>
</dbReference>
<keyword evidence="1" id="KW-0812">Transmembrane</keyword>
<protein>
    <submittedName>
        <fullName evidence="2">Putative porin</fullName>
    </submittedName>
</protein>
<sequence length="702" mass="82225">MFKRAWAFLCFNNLPVNLREKFLTFNYQFPAFFSFVTALTETMHKFNFIKIVVALLTLVPVIVFAQTPRNELSQESETPQPDEKQIEPVIQLWKLDGYGAFRDSLRLDTLLENFHLYNPIYNDAITVSYVGNYGTPYLNHNFFKRSSDVDFFFLKTRDAYLLTPERVEYYNTRTPYTLLDFSQSEHRTRKNETRFNVLHTQNVSPYWNFTFRYDQARSVGQYKNQDAKNNFVTLYSSYNKDKLRIHGGFITNSIQNKENGGLDGDDQIFSGDDTDLLNVKLTSTRSKFSNFYVFANGEYRIGRYIETGEERVIEAAEGEPEQVIPVTEFKPLVGFLYSFEYQNHKKEFIEDEDTTTFFRETFYDPNYIKDSIRFRKIENILQIKQYENPDRKTSFGKRAFIGQQHVLMSFPGTWEGIDNRQRKPFSNVYAGGGIFRQTGSFWRWNFEGKIYLLGRNAGQTELSGIISKPLKLFGDSLAGLNITGQIENRVPEFFQEEFNAKHNRWKNNLKMEQRMTAKGSLKAPGRNLELGFNYSLINNFIYNDTAGVPSQFGGQLLVLAAHADKNFVLNNFHFRTRLLWQKSSNKNVLHLPDFSAFVSANFNFVISKVMFTSIGIDARYNTMFYADDYDPSTGLFHLQNEKKLGNYPYIDAHVNLRLKRTRVFFKMINIGTEFIDREYFTIPHYPMNRMTFRMGVAWAFYD</sequence>
<name>A0A1M6N2C1_9BACT</name>
<dbReference type="InterPro" id="IPR025631">
    <property type="entry name" value="Porin_10"/>
</dbReference>
<keyword evidence="3" id="KW-1185">Reference proteome</keyword>